<dbReference type="Pfam" id="PF24016">
    <property type="entry name" value="DUF7330"/>
    <property type="match status" value="2"/>
</dbReference>
<keyword evidence="4" id="KW-1185">Reference proteome</keyword>
<feature type="region of interest" description="Disordered" evidence="1">
    <location>
        <begin position="1"/>
        <end position="88"/>
    </location>
</feature>
<evidence type="ECO:0000313" key="4">
    <source>
        <dbReference type="Proteomes" id="UP000027195"/>
    </source>
</evidence>
<feature type="region of interest" description="Disordered" evidence="1">
    <location>
        <begin position="317"/>
        <end position="394"/>
    </location>
</feature>
<feature type="compositionally biased region" description="Pro residues" evidence="1">
    <location>
        <begin position="38"/>
        <end position="55"/>
    </location>
</feature>
<protein>
    <recommendedName>
        <fullName evidence="2">DUF7330 domain-containing protein</fullName>
    </recommendedName>
</protein>
<dbReference type="AlphaFoldDB" id="A0A067M4Q0"/>
<dbReference type="EMBL" id="KL198131">
    <property type="protein sequence ID" value="KDQ06566.1"/>
    <property type="molecule type" value="Genomic_DNA"/>
</dbReference>
<gene>
    <name evidence="3" type="ORF">BOTBODRAFT_192995</name>
</gene>
<feature type="compositionally biased region" description="Polar residues" evidence="1">
    <location>
        <begin position="375"/>
        <end position="384"/>
    </location>
</feature>
<proteinExistence type="predicted"/>
<feature type="compositionally biased region" description="Polar residues" evidence="1">
    <location>
        <begin position="182"/>
        <end position="196"/>
    </location>
</feature>
<feature type="compositionally biased region" description="Low complexity" evidence="1">
    <location>
        <begin position="56"/>
        <end position="87"/>
    </location>
</feature>
<reference evidence="4" key="1">
    <citation type="journal article" date="2014" name="Proc. Natl. Acad. Sci. U.S.A.">
        <title>Extensive sampling of basidiomycete genomes demonstrates inadequacy of the white-rot/brown-rot paradigm for wood decay fungi.</title>
        <authorList>
            <person name="Riley R."/>
            <person name="Salamov A.A."/>
            <person name="Brown D.W."/>
            <person name="Nagy L.G."/>
            <person name="Floudas D."/>
            <person name="Held B.W."/>
            <person name="Levasseur A."/>
            <person name="Lombard V."/>
            <person name="Morin E."/>
            <person name="Otillar R."/>
            <person name="Lindquist E.A."/>
            <person name="Sun H."/>
            <person name="LaButti K.M."/>
            <person name="Schmutz J."/>
            <person name="Jabbour D."/>
            <person name="Luo H."/>
            <person name="Baker S.E."/>
            <person name="Pisabarro A.G."/>
            <person name="Walton J.D."/>
            <person name="Blanchette R.A."/>
            <person name="Henrissat B."/>
            <person name="Martin F."/>
            <person name="Cullen D."/>
            <person name="Hibbett D.S."/>
            <person name="Grigoriev I.V."/>
        </authorList>
    </citation>
    <scope>NUCLEOTIDE SEQUENCE [LARGE SCALE GENOMIC DNA]</scope>
    <source>
        <strain evidence="4">FD-172 SS1</strain>
    </source>
</reference>
<feature type="compositionally biased region" description="Basic and acidic residues" evidence="1">
    <location>
        <begin position="1"/>
        <end position="10"/>
    </location>
</feature>
<evidence type="ECO:0000313" key="3">
    <source>
        <dbReference type="EMBL" id="KDQ06566.1"/>
    </source>
</evidence>
<organism evidence="3 4">
    <name type="scientific">Botryobasidium botryosum (strain FD-172 SS1)</name>
    <dbReference type="NCBI Taxonomy" id="930990"/>
    <lineage>
        <taxon>Eukaryota</taxon>
        <taxon>Fungi</taxon>
        <taxon>Dikarya</taxon>
        <taxon>Basidiomycota</taxon>
        <taxon>Agaricomycotina</taxon>
        <taxon>Agaricomycetes</taxon>
        <taxon>Cantharellales</taxon>
        <taxon>Botryobasidiaceae</taxon>
        <taxon>Botryobasidium</taxon>
    </lineage>
</organism>
<feature type="domain" description="DUF7330" evidence="2">
    <location>
        <begin position="228"/>
        <end position="318"/>
    </location>
</feature>
<feature type="domain" description="DUF7330" evidence="2">
    <location>
        <begin position="91"/>
        <end position="151"/>
    </location>
</feature>
<feature type="compositionally biased region" description="Gly residues" evidence="1">
    <location>
        <begin position="318"/>
        <end position="334"/>
    </location>
</feature>
<sequence>MIFRSEKEKAAIAAQEDASEARAQAQGRIQYSRAGPSADPPPYSAPAPSSSPSPSPAHATSGSRHSSSPSTSTLSALVSSPNSASSATPKNYVHIHQVQQAVNGVFYIDPALRVPPWMLPPLESGRFTRPNLSLRSQHSCVSATVVIVDGPNGGEFGMVSPNNTGGSGNERLSPGPWGGTMGSNSNSPGPAPQSTLHLPHPNISNSPNSSVNGPSPAPSPSHSPSPNSAPKRVLLEATSAHGNVTIAVPSRASYTFYLKVASAHGNIIVRLPPDFRGPIRYTAENDRVRFTPKLSERMSIVTQGGKRGSCFVGEWEGHGGPGHGGGSNVNGGGGEWDHQYGYGNQNQNGGTISKTSSRANGPAGGNWQHQPPPMNQSNQMSPTTGEWEGDEVDVEGGHGKIKFCLWGETKEESEAQMTLRHLKEDGPIASIVKLVKRTVEHQLTKPKV</sequence>
<accession>A0A067M4Q0</accession>
<evidence type="ECO:0000256" key="1">
    <source>
        <dbReference type="SAM" id="MobiDB-lite"/>
    </source>
</evidence>
<dbReference type="Proteomes" id="UP000027195">
    <property type="component" value="Unassembled WGS sequence"/>
</dbReference>
<dbReference type="InterPro" id="IPR055754">
    <property type="entry name" value="DUF7330"/>
</dbReference>
<dbReference type="InParanoid" id="A0A067M4Q0"/>
<feature type="region of interest" description="Disordered" evidence="1">
    <location>
        <begin position="156"/>
        <end position="230"/>
    </location>
</feature>
<name>A0A067M4Q0_BOTB1</name>
<feature type="compositionally biased region" description="Low complexity" evidence="1">
    <location>
        <begin position="339"/>
        <end position="350"/>
    </location>
</feature>
<feature type="compositionally biased region" description="Low complexity" evidence="1">
    <location>
        <begin position="199"/>
        <end position="214"/>
    </location>
</feature>
<dbReference type="STRING" id="930990.A0A067M4Q0"/>
<dbReference type="HOGENOM" id="CLU_611087_0_0_1"/>
<dbReference type="OrthoDB" id="5289249at2759"/>
<evidence type="ECO:0000259" key="2">
    <source>
        <dbReference type="Pfam" id="PF24016"/>
    </source>
</evidence>
<feature type="compositionally biased region" description="Low complexity" evidence="1">
    <location>
        <begin position="11"/>
        <end position="26"/>
    </location>
</feature>